<accession>A0A3B0Z6D3</accession>
<evidence type="ECO:0000256" key="1">
    <source>
        <dbReference type="ARBA" id="ARBA00022737"/>
    </source>
</evidence>
<dbReference type="Gene3D" id="1.25.40.10">
    <property type="entry name" value="Tetratricopeptide repeat domain"/>
    <property type="match status" value="2"/>
</dbReference>
<dbReference type="PROSITE" id="PS50005">
    <property type="entry name" value="TPR"/>
    <property type="match status" value="6"/>
</dbReference>
<dbReference type="InterPro" id="IPR019734">
    <property type="entry name" value="TPR_rpt"/>
</dbReference>
<reference evidence="3" key="1">
    <citation type="submission" date="2018-06" db="EMBL/GenBank/DDBJ databases">
        <authorList>
            <person name="Zhirakovskaya E."/>
        </authorList>
    </citation>
    <scope>NUCLEOTIDE SEQUENCE</scope>
</reference>
<gene>
    <name evidence="3" type="ORF">MNBD_GAMMA13-1735</name>
</gene>
<organism evidence="3">
    <name type="scientific">hydrothermal vent metagenome</name>
    <dbReference type="NCBI Taxonomy" id="652676"/>
    <lineage>
        <taxon>unclassified sequences</taxon>
        <taxon>metagenomes</taxon>
        <taxon>ecological metagenomes</taxon>
    </lineage>
</organism>
<dbReference type="GO" id="GO:0005783">
    <property type="term" value="C:endoplasmic reticulum"/>
    <property type="evidence" value="ECO:0007669"/>
    <property type="project" value="TreeGrafter"/>
</dbReference>
<dbReference type="EMBL" id="UOFK01000343">
    <property type="protein sequence ID" value="VAW83047.1"/>
    <property type="molecule type" value="Genomic_DNA"/>
</dbReference>
<name>A0A3B0Z6D3_9ZZZZ</name>
<dbReference type="GO" id="GO:0035269">
    <property type="term" value="P:protein O-linked glycosylation via mannose"/>
    <property type="evidence" value="ECO:0007669"/>
    <property type="project" value="TreeGrafter"/>
</dbReference>
<sequence>MKRKSKSERRYAAKLFNKGRFDEARNLLAGICNADGTDVDSWLKLAHIHLHFNDYANSERCCQQVLRVNPEQTKALVLLGNALECQSRPQEAFSCYQKAVRIEPAQFESYYFMGNVACTLGHQLKAMDFYRKALHNNPRHFESLNNLGCELRKKGQIKEALVYLDQAMKLKSDSVPLLHNIGLIYLSLSRPDDAVRVFRKAVSVDPQPFASHLLLANAYAHKNDLDEALTEYSRALEIKPNNRETCAGKASVHERRGEFVVAHELIKPFITTGNA</sequence>
<protein>
    <submittedName>
        <fullName evidence="3">Uncharacterized protein</fullName>
    </submittedName>
</protein>
<proteinExistence type="predicted"/>
<dbReference type="PANTHER" id="PTHR44227">
    <property type="match status" value="1"/>
</dbReference>
<evidence type="ECO:0000313" key="3">
    <source>
        <dbReference type="EMBL" id="VAW83047.1"/>
    </source>
</evidence>
<evidence type="ECO:0000256" key="2">
    <source>
        <dbReference type="ARBA" id="ARBA00022803"/>
    </source>
</evidence>
<dbReference type="InterPro" id="IPR011990">
    <property type="entry name" value="TPR-like_helical_dom_sf"/>
</dbReference>
<dbReference type="GO" id="GO:0030968">
    <property type="term" value="P:endoplasmic reticulum unfolded protein response"/>
    <property type="evidence" value="ECO:0007669"/>
    <property type="project" value="TreeGrafter"/>
</dbReference>
<feature type="non-terminal residue" evidence="3">
    <location>
        <position position="275"/>
    </location>
</feature>
<dbReference type="AlphaFoldDB" id="A0A3B0Z6D3"/>
<keyword evidence="1" id="KW-0677">Repeat</keyword>
<dbReference type="Pfam" id="PF13432">
    <property type="entry name" value="TPR_16"/>
    <property type="match status" value="2"/>
</dbReference>
<dbReference type="SUPFAM" id="SSF48452">
    <property type="entry name" value="TPR-like"/>
    <property type="match status" value="1"/>
</dbReference>
<dbReference type="SMART" id="SM00028">
    <property type="entry name" value="TPR"/>
    <property type="match status" value="6"/>
</dbReference>
<dbReference type="Pfam" id="PF13431">
    <property type="entry name" value="TPR_17"/>
    <property type="match status" value="1"/>
</dbReference>
<dbReference type="PANTHER" id="PTHR44227:SF3">
    <property type="entry name" value="PROTEIN O-MANNOSYL-TRANSFERASE TMTC4"/>
    <property type="match status" value="1"/>
</dbReference>
<dbReference type="InterPro" id="IPR052346">
    <property type="entry name" value="O-mannosyl-transferase_TMTC"/>
</dbReference>
<dbReference type="GO" id="GO:0000030">
    <property type="term" value="F:mannosyltransferase activity"/>
    <property type="evidence" value="ECO:0007669"/>
    <property type="project" value="TreeGrafter"/>
</dbReference>
<dbReference type="PROSITE" id="PS50293">
    <property type="entry name" value="TPR_REGION"/>
    <property type="match status" value="2"/>
</dbReference>
<keyword evidence="2" id="KW-0802">TPR repeat</keyword>